<feature type="domain" description="C2H2-type" evidence="14">
    <location>
        <begin position="570"/>
        <end position="597"/>
    </location>
</feature>
<evidence type="ECO:0000259" key="14">
    <source>
        <dbReference type="PROSITE" id="PS50157"/>
    </source>
</evidence>
<feature type="domain" description="C2H2-type" evidence="14">
    <location>
        <begin position="658"/>
        <end position="686"/>
    </location>
</feature>
<keyword evidence="7" id="KW-0805">Transcription regulation</keyword>
<accession>A0ABQ8T8N8</accession>
<dbReference type="EMBL" id="JAJSOF020000013">
    <property type="protein sequence ID" value="KAJ4442888.1"/>
    <property type="molecule type" value="Genomic_DNA"/>
</dbReference>
<dbReference type="PROSITE" id="PS51915">
    <property type="entry name" value="ZAD"/>
    <property type="match status" value="1"/>
</dbReference>
<dbReference type="Pfam" id="PF07776">
    <property type="entry name" value="zf-AD"/>
    <property type="match status" value="1"/>
</dbReference>
<feature type="binding site" evidence="12">
    <location>
        <position position="78"/>
    </location>
    <ligand>
        <name>Zn(2+)</name>
        <dbReference type="ChEBI" id="CHEBI:29105"/>
    </ligand>
</feature>
<keyword evidence="5 11" id="KW-0863">Zinc-finger</keyword>
<feature type="domain" description="C2H2-type" evidence="14">
    <location>
        <begin position="542"/>
        <end position="569"/>
    </location>
</feature>
<evidence type="ECO:0000313" key="16">
    <source>
        <dbReference type="EMBL" id="KAJ4442888.1"/>
    </source>
</evidence>
<evidence type="ECO:0000256" key="2">
    <source>
        <dbReference type="ARBA" id="ARBA00006991"/>
    </source>
</evidence>
<dbReference type="SUPFAM" id="SSF57716">
    <property type="entry name" value="Glucocorticoid receptor-like (DNA-binding domain)"/>
    <property type="match status" value="1"/>
</dbReference>
<feature type="domain" description="ZAD" evidence="15">
    <location>
        <begin position="9"/>
        <end position="105"/>
    </location>
</feature>
<evidence type="ECO:0000256" key="13">
    <source>
        <dbReference type="SAM" id="MobiDB-lite"/>
    </source>
</evidence>
<keyword evidence="8" id="KW-0238">DNA-binding</keyword>
<feature type="region of interest" description="Disordered" evidence="13">
    <location>
        <begin position="318"/>
        <end position="346"/>
    </location>
</feature>
<keyword evidence="9" id="KW-0804">Transcription</keyword>
<evidence type="ECO:0000256" key="12">
    <source>
        <dbReference type="PROSITE-ProRule" id="PRU01263"/>
    </source>
</evidence>
<feature type="binding site" evidence="12">
    <location>
        <position position="11"/>
    </location>
    <ligand>
        <name>Zn(2+)</name>
        <dbReference type="ChEBI" id="CHEBI:29105"/>
    </ligand>
</feature>
<comment type="caution">
    <text evidence="16">The sequence shown here is derived from an EMBL/GenBank/DDBJ whole genome shotgun (WGS) entry which is preliminary data.</text>
</comment>
<sequence length="702" mass="80524">MDGVSSYHNRCRLCICEARLSLKLFETEAIRLDLVNKIRSYLSINVSMNYKVVSYDNIISFEFFDFISLHDGMPQQICYECLSRIELFHSYKQSCLESQHTLKHWELFCEGSPTSKNVEFNTFENEANFEEIRTCVEPTRVVSPSVEILNSPTNISQERRTRSRPVSPKTGTKCEGEKNECRPVKRSRGQNSPNVCDRPEEENIGRRTPVPSLPHVGKGTAQVSTSPCMQVAFKPEIQSPTPLVPIRKKSPSYGNNSAEDNSRALRRPPCVLMQNSLKADTRPLVTFPDSVANQSKDDRFFPLSVENENSEIAAWLEEQEGNDNQSDISDQKNLDSRTESDSDQSTQALLRILESDEESDDDFLSDFENSHIENVVEQMRKSLPESKNSEENRDYRDPTTAYVRVEKLSEKKEMKLRVRSEAELKASTPPVTRSGRRSPSPGRRLVKPIVEPGTNLTRYKCLKCGSVLARKYYIKEHMKIHTGDKSFVCTVCDRGFRNNYMLKSHMFVHKTEKDHKCDICGNQFVGPERLKQHMKIHLPNPYSCPVCGRTCNQKQSLQRHMRVHTGERPFKCEFCSNAFADRTTWINHRRIHTGERPFRLCALFSTLYPSLCSTEIIVTGYVINRKFYSSSCKECGKTFSRLVNLQAHKNSHSNVRPFGCQLCMSRFKTKAHLVKHLSCIHKDLMKSVVSFMKDERPGEEAS</sequence>
<dbReference type="SUPFAM" id="SSF57667">
    <property type="entry name" value="beta-beta-alpha zinc fingers"/>
    <property type="match status" value="4"/>
</dbReference>
<evidence type="ECO:0000256" key="6">
    <source>
        <dbReference type="ARBA" id="ARBA00022833"/>
    </source>
</evidence>
<dbReference type="Proteomes" id="UP001148838">
    <property type="component" value="Unassembled WGS sequence"/>
</dbReference>
<dbReference type="InterPro" id="IPR012934">
    <property type="entry name" value="Znf_AD"/>
</dbReference>
<keyword evidence="4" id="KW-0677">Repeat</keyword>
<gene>
    <name evidence="16" type="ORF">ANN_04481</name>
</gene>
<organism evidence="16 17">
    <name type="scientific">Periplaneta americana</name>
    <name type="common">American cockroach</name>
    <name type="synonym">Blatta americana</name>
    <dbReference type="NCBI Taxonomy" id="6978"/>
    <lineage>
        <taxon>Eukaryota</taxon>
        <taxon>Metazoa</taxon>
        <taxon>Ecdysozoa</taxon>
        <taxon>Arthropoda</taxon>
        <taxon>Hexapoda</taxon>
        <taxon>Insecta</taxon>
        <taxon>Pterygota</taxon>
        <taxon>Neoptera</taxon>
        <taxon>Polyneoptera</taxon>
        <taxon>Dictyoptera</taxon>
        <taxon>Blattodea</taxon>
        <taxon>Blattoidea</taxon>
        <taxon>Blattidae</taxon>
        <taxon>Blattinae</taxon>
        <taxon>Periplaneta</taxon>
    </lineage>
</organism>
<dbReference type="InterPro" id="IPR013087">
    <property type="entry name" value="Znf_C2H2_type"/>
</dbReference>
<name>A0ABQ8T8N8_PERAM</name>
<feature type="domain" description="C2H2-type" evidence="14">
    <location>
        <begin position="515"/>
        <end position="537"/>
    </location>
</feature>
<feature type="binding site" evidence="12">
    <location>
        <position position="14"/>
    </location>
    <ligand>
        <name>Zn(2+)</name>
        <dbReference type="ChEBI" id="CHEBI:29105"/>
    </ligand>
</feature>
<feature type="region of interest" description="Disordered" evidence="13">
    <location>
        <begin position="420"/>
        <end position="448"/>
    </location>
</feature>
<feature type="domain" description="C2H2-type" evidence="14">
    <location>
        <begin position="487"/>
        <end position="514"/>
    </location>
</feature>
<reference evidence="16 17" key="1">
    <citation type="journal article" date="2022" name="Allergy">
        <title>Genome assembly and annotation of Periplaneta americana reveal a comprehensive cockroach allergen profile.</title>
        <authorList>
            <person name="Wang L."/>
            <person name="Xiong Q."/>
            <person name="Saelim N."/>
            <person name="Wang L."/>
            <person name="Nong W."/>
            <person name="Wan A.T."/>
            <person name="Shi M."/>
            <person name="Liu X."/>
            <person name="Cao Q."/>
            <person name="Hui J.H.L."/>
            <person name="Sookrung N."/>
            <person name="Leung T.F."/>
            <person name="Tungtrongchitr A."/>
            <person name="Tsui S.K.W."/>
        </authorList>
    </citation>
    <scope>NUCLEOTIDE SEQUENCE [LARGE SCALE GENOMIC DNA]</scope>
    <source>
        <strain evidence="16">PWHHKU_190912</strain>
    </source>
</reference>
<dbReference type="PROSITE" id="PS50157">
    <property type="entry name" value="ZINC_FINGER_C2H2_2"/>
    <property type="match status" value="7"/>
</dbReference>
<dbReference type="Pfam" id="PF00096">
    <property type="entry name" value="zf-C2H2"/>
    <property type="match status" value="4"/>
</dbReference>
<feature type="binding site" evidence="12">
    <location>
        <position position="81"/>
    </location>
    <ligand>
        <name>Zn(2+)</name>
        <dbReference type="ChEBI" id="CHEBI:29105"/>
    </ligand>
</feature>
<feature type="region of interest" description="Disordered" evidence="13">
    <location>
        <begin position="239"/>
        <end position="266"/>
    </location>
</feature>
<evidence type="ECO:0000256" key="5">
    <source>
        <dbReference type="ARBA" id="ARBA00022771"/>
    </source>
</evidence>
<evidence type="ECO:0000259" key="15">
    <source>
        <dbReference type="PROSITE" id="PS51915"/>
    </source>
</evidence>
<keyword evidence="3 12" id="KW-0479">Metal-binding</keyword>
<evidence type="ECO:0000256" key="4">
    <source>
        <dbReference type="ARBA" id="ARBA00022737"/>
    </source>
</evidence>
<dbReference type="PROSITE" id="PS00028">
    <property type="entry name" value="ZINC_FINGER_C2H2_1"/>
    <property type="match status" value="7"/>
</dbReference>
<evidence type="ECO:0000256" key="3">
    <source>
        <dbReference type="ARBA" id="ARBA00022723"/>
    </source>
</evidence>
<evidence type="ECO:0000256" key="9">
    <source>
        <dbReference type="ARBA" id="ARBA00023163"/>
    </source>
</evidence>
<proteinExistence type="inferred from homology"/>
<dbReference type="InterPro" id="IPR036236">
    <property type="entry name" value="Znf_C2H2_sf"/>
</dbReference>
<keyword evidence="6 12" id="KW-0862">Zinc</keyword>
<evidence type="ECO:0000256" key="1">
    <source>
        <dbReference type="ARBA" id="ARBA00004123"/>
    </source>
</evidence>
<dbReference type="SMART" id="SM00868">
    <property type="entry name" value="zf-AD"/>
    <property type="match status" value="1"/>
</dbReference>
<dbReference type="SMART" id="SM00355">
    <property type="entry name" value="ZnF_C2H2"/>
    <property type="match status" value="7"/>
</dbReference>
<evidence type="ECO:0000313" key="17">
    <source>
        <dbReference type="Proteomes" id="UP001148838"/>
    </source>
</evidence>
<evidence type="ECO:0000256" key="11">
    <source>
        <dbReference type="PROSITE-ProRule" id="PRU00042"/>
    </source>
</evidence>
<dbReference type="Gene3D" id="3.40.1800.20">
    <property type="match status" value="1"/>
</dbReference>
<evidence type="ECO:0000256" key="8">
    <source>
        <dbReference type="ARBA" id="ARBA00023125"/>
    </source>
</evidence>
<dbReference type="PANTHER" id="PTHR24393">
    <property type="entry name" value="ZINC FINGER PROTEIN"/>
    <property type="match status" value="1"/>
</dbReference>
<comment type="similarity">
    <text evidence="2">Belongs to the krueppel C2H2-type zinc-finger protein family.</text>
</comment>
<feature type="domain" description="C2H2-type" evidence="14">
    <location>
        <begin position="630"/>
        <end position="657"/>
    </location>
</feature>
<feature type="compositionally biased region" description="Low complexity" evidence="13">
    <location>
        <begin position="427"/>
        <end position="443"/>
    </location>
</feature>
<keyword evidence="17" id="KW-1185">Reference proteome</keyword>
<protein>
    <submittedName>
        <fullName evidence="16">Uncharacterized protein</fullName>
    </submittedName>
</protein>
<feature type="compositionally biased region" description="Basic and acidic residues" evidence="13">
    <location>
        <begin position="329"/>
        <end position="340"/>
    </location>
</feature>
<evidence type="ECO:0000256" key="7">
    <source>
        <dbReference type="ARBA" id="ARBA00023015"/>
    </source>
</evidence>
<feature type="domain" description="C2H2-type" evidence="14">
    <location>
        <begin position="459"/>
        <end position="486"/>
    </location>
</feature>
<feature type="region of interest" description="Disordered" evidence="13">
    <location>
        <begin position="152"/>
        <end position="221"/>
    </location>
</feature>
<keyword evidence="10" id="KW-0539">Nucleus</keyword>
<dbReference type="PANTHER" id="PTHR24393:SF15">
    <property type="entry name" value="IP01243P-RELATED"/>
    <property type="match status" value="1"/>
</dbReference>
<evidence type="ECO:0000256" key="10">
    <source>
        <dbReference type="ARBA" id="ARBA00023242"/>
    </source>
</evidence>
<feature type="compositionally biased region" description="Basic and acidic residues" evidence="13">
    <location>
        <begin position="172"/>
        <end position="183"/>
    </location>
</feature>
<comment type="subcellular location">
    <subcellularLocation>
        <location evidence="1">Nucleus</location>
    </subcellularLocation>
</comment>
<dbReference type="Gene3D" id="3.30.160.60">
    <property type="entry name" value="Classic Zinc Finger"/>
    <property type="match status" value="6"/>
</dbReference>